<dbReference type="EMBL" id="VTZN01000006">
    <property type="protein sequence ID" value="KAA1251858.1"/>
    <property type="molecule type" value="Genomic_DNA"/>
</dbReference>
<evidence type="ECO:0000256" key="2">
    <source>
        <dbReference type="SAM" id="MobiDB-lite"/>
    </source>
</evidence>
<name>A0A5B1BSL6_MYCSI</name>
<dbReference type="GO" id="GO:0008696">
    <property type="term" value="F:4-amino-4-deoxychorismate lyase activity"/>
    <property type="evidence" value="ECO:0007669"/>
    <property type="project" value="UniProtKB-EC"/>
</dbReference>
<gene>
    <name evidence="3" type="ORF">F0Q45_02415</name>
</gene>
<dbReference type="OrthoDB" id="3199344at2"/>
<dbReference type="InterPro" id="IPR043132">
    <property type="entry name" value="BCAT-like_C"/>
</dbReference>
<comment type="similarity">
    <text evidence="1">Belongs to the class-IV pyridoxal-phosphate-dependent aminotransferase family.</text>
</comment>
<dbReference type="Proteomes" id="UP000324701">
    <property type="component" value="Unassembled WGS sequence"/>
</dbReference>
<dbReference type="NCBIfam" id="NF005887">
    <property type="entry name" value="PRK07849.1-2"/>
    <property type="match status" value="1"/>
</dbReference>
<evidence type="ECO:0000313" key="4">
    <source>
        <dbReference type="Proteomes" id="UP000324701"/>
    </source>
</evidence>
<dbReference type="SUPFAM" id="SSF56752">
    <property type="entry name" value="D-aminoacid aminotransferase-like PLP-dependent enzymes"/>
    <property type="match status" value="1"/>
</dbReference>
<dbReference type="GO" id="GO:0005829">
    <property type="term" value="C:cytosol"/>
    <property type="evidence" value="ECO:0007669"/>
    <property type="project" value="TreeGrafter"/>
</dbReference>
<keyword evidence="4" id="KW-1185">Reference proteome</keyword>
<dbReference type="PANTHER" id="PTHR42743:SF11">
    <property type="entry name" value="AMINODEOXYCHORISMATE LYASE"/>
    <property type="match status" value="1"/>
</dbReference>
<accession>A0A5B1BSL6</accession>
<proteinExistence type="inferred from homology"/>
<dbReference type="AlphaFoldDB" id="A0A5B1BSL6"/>
<evidence type="ECO:0000256" key="1">
    <source>
        <dbReference type="ARBA" id="ARBA00009320"/>
    </source>
</evidence>
<dbReference type="Pfam" id="PF01063">
    <property type="entry name" value="Aminotran_4"/>
    <property type="match status" value="1"/>
</dbReference>
<dbReference type="Gene3D" id="3.20.10.10">
    <property type="entry name" value="D-amino Acid Aminotransferase, subunit A, domain 2"/>
    <property type="match status" value="1"/>
</dbReference>
<reference evidence="3 4" key="1">
    <citation type="submission" date="2019-09" db="EMBL/GenBank/DDBJ databases">
        <title>Report of infection by Mycobacterium simiae a patient suffering from pulmonary tuberculosis.</title>
        <authorList>
            <person name="Mohanty P.S."/>
            <person name="Bansal A.K."/>
            <person name="Singh H."/>
            <person name="Sharma S."/>
            <person name="Patil S.A."/>
            <person name="Upadhaya P."/>
            <person name="Singh P.K."/>
            <person name="Kumar D."/>
            <person name="Kumar S."/>
            <person name="Singh R.K."/>
            <person name="Chaudhary B."/>
        </authorList>
    </citation>
    <scope>NUCLEOTIDE SEQUENCE [LARGE SCALE GENOMIC DNA]</scope>
    <source>
        <strain evidence="3 4">JAL-560-SIM</strain>
    </source>
</reference>
<organism evidence="3 4">
    <name type="scientific">Mycobacterium simiae</name>
    <name type="common">Mycobacterium habana</name>
    <dbReference type="NCBI Taxonomy" id="1784"/>
    <lineage>
        <taxon>Bacteria</taxon>
        <taxon>Bacillati</taxon>
        <taxon>Actinomycetota</taxon>
        <taxon>Actinomycetes</taxon>
        <taxon>Mycobacteriales</taxon>
        <taxon>Mycobacteriaceae</taxon>
        <taxon>Mycobacterium</taxon>
        <taxon>Mycobacterium simiae complex</taxon>
    </lineage>
</organism>
<protein>
    <submittedName>
        <fullName evidence="3">Aminodeoxychorismate lyase</fullName>
        <ecNumber evidence="3">4.1.3.38</ecNumber>
    </submittedName>
</protein>
<dbReference type="InterPro" id="IPR050571">
    <property type="entry name" value="Class-IV_PLP-Dep_Aminotrnsfr"/>
</dbReference>
<dbReference type="InterPro" id="IPR001544">
    <property type="entry name" value="Aminotrans_IV"/>
</dbReference>
<dbReference type="RefSeq" id="WP_149652382.1">
    <property type="nucleotide sequence ID" value="NZ_VTZN01000006.1"/>
</dbReference>
<dbReference type="PANTHER" id="PTHR42743">
    <property type="entry name" value="AMINO-ACID AMINOTRANSFERASE"/>
    <property type="match status" value="1"/>
</dbReference>
<dbReference type="EC" id="4.1.3.38" evidence="3"/>
<dbReference type="NCBIfam" id="NF005886">
    <property type="entry name" value="PRK07849.1-1"/>
    <property type="match status" value="1"/>
</dbReference>
<feature type="region of interest" description="Disordered" evidence="2">
    <location>
        <begin position="101"/>
        <end position="122"/>
    </location>
</feature>
<comment type="caution">
    <text evidence="3">The sequence shown here is derived from an EMBL/GenBank/DDBJ whole genome shotgun (WGS) entry which is preliminary data.</text>
</comment>
<evidence type="ECO:0000313" key="3">
    <source>
        <dbReference type="EMBL" id="KAA1251858.1"/>
    </source>
</evidence>
<dbReference type="Gene3D" id="3.30.470.10">
    <property type="match status" value="1"/>
</dbReference>
<sequence length="317" mass="33474">MAGQTGVVVTLDGEVFEPGTPLLHADDLAAVRGDGVFETLLVRDGAACLIEPHLQRLTHSAKLMELPEPDLAGWRQAIAVATQRWVRDTSDEGAMRLIYSRGRESAPPQGDGRSPQAVGGPSVCGRAASAPTAYVMVNPVPERVAAVRRDGVSAITLNRGLPSAADTMPWLMAGAKTLSYAVNMAALRHAAKQGAGDVIFVSSDGYILEGPRSTVVVATDSDGGYGANPYLLTPPPWYPILRGTTQQALFEVARAKGYDCDYRALRVSDLHAAQGVWLVSSMTLAARVHILDGRLLPAAPIAAAFAELVDAAIVSDR</sequence>
<dbReference type="InterPro" id="IPR036038">
    <property type="entry name" value="Aminotransferase-like"/>
</dbReference>
<dbReference type="InterPro" id="IPR043131">
    <property type="entry name" value="BCAT-like_N"/>
</dbReference>
<keyword evidence="3" id="KW-0456">Lyase</keyword>
<dbReference type="GO" id="GO:0046394">
    <property type="term" value="P:carboxylic acid biosynthetic process"/>
    <property type="evidence" value="ECO:0007669"/>
    <property type="project" value="UniProtKB-ARBA"/>
</dbReference>